<organism evidence="1 2">
    <name type="scientific">Stylosanthes scabra</name>
    <dbReference type="NCBI Taxonomy" id="79078"/>
    <lineage>
        <taxon>Eukaryota</taxon>
        <taxon>Viridiplantae</taxon>
        <taxon>Streptophyta</taxon>
        <taxon>Embryophyta</taxon>
        <taxon>Tracheophyta</taxon>
        <taxon>Spermatophyta</taxon>
        <taxon>Magnoliopsida</taxon>
        <taxon>eudicotyledons</taxon>
        <taxon>Gunneridae</taxon>
        <taxon>Pentapetalae</taxon>
        <taxon>rosids</taxon>
        <taxon>fabids</taxon>
        <taxon>Fabales</taxon>
        <taxon>Fabaceae</taxon>
        <taxon>Papilionoideae</taxon>
        <taxon>50 kb inversion clade</taxon>
        <taxon>dalbergioids sensu lato</taxon>
        <taxon>Dalbergieae</taxon>
        <taxon>Pterocarpus clade</taxon>
        <taxon>Stylosanthes</taxon>
    </lineage>
</organism>
<keyword evidence="2" id="KW-1185">Reference proteome</keyword>
<comment type="caution">
    <text evidence="1">The sequence shown here is derived from an EMBL/GenBank/DDBJ whole genome shotgun (WGS) entry which is preliminary data.</text>
</comment>
<reference evidence="1 2" key="1">
    <citation type="journal article" date="2023" name="Plants (Basel)">
        <title>Bridging the Gap: Combining Genomics and Transcriptomics Approaches to Understand Stylosanthes scabra, an Orphan Legume from the Brazilian Caatinga.</title>
        <authorList>
            <person name="Ferreira-Neto J.R.C."/>
            <person name="da Silva M.D."/>
            <person name="Binneck E."/>
            <person name="de Melo N.F."/>
            <person name="da Silva R.H."/>
            <person name="de Melo A.L.T.M."/>
            <person name="Pandolfi V."/>
            <person name="Bustamante F.O."/>
            <person name="Brasileiro-Vidal A.C."/>
            <person name="Benko-Iseppon A.M."/>
        </authorList>
    </citation>
    <scope>NUCLEOTIDE SEQUENCE [LARGE SCALE GENOMIC DNA]</scope>
    <source>
        <tissue evidence="1">Leaves</tissue>
    </source>
</reference>
<dbReference type="Proteomes" id="UP001341840">
    <property type="component" value="Unassembled WGS sequence"/>
</dbReference>
<protein>
    <submittedName>
        <fullName evidence="1">Uncharacterized protein</fullName>
    </submittedName>
</protein>
<accession>A0ABU6UC83</accession>
<dbReference type="EMBL" id="JASCZI010120963">
    <property type="protein sequence ID" value="MED6158290.1"/>
    <property type="molecule type" value="Genomic_DNA"/>
</dbReference>
<evidence type="ECO:0000313" key="2">
    <source>
        <dbReference type="Proteomes" id="UP001341840"/>
    </source>
</evidence>
<evidence type="ECO:0000313" key="1">
    <source>
        <dbReference type="EMBL" id="MED6158290.1"/>
    </source>
</evidence>
<dbReference type="PANTHER" id="PTHR33144">
    <property type="entry name" value="OS10G0409366 PROTEIN-RELATED"/>
    <property type="match status" value="1"/>
</dbReference>
<proteinExistence type="predicted"/>
<sequence>MGPTRQRVKDLTNFIGTIGRDSDFISLMYTNWKVVPKQMKKRIWKFINSKFILPKSSKPWVMTGVQGAWKRYKTRIKKKHFEPYSGNIENMLANRPLKIQKSNFGN</sequence>
<gene>
    <name evidence="1" type="ORF">PIB30_031347</name>
</gene>
<dbReference type="PANTHER" id="PTHR33144:SF16">
    <property type="entry name" value="OS02G0129000 PROTEIN"/>
    <property type="match status" value="1"/>
</dbReference>
<name>A0ABU6UC83_9FABA</name>